<dbReference type="GO" id="GO:0008168">
    <property type="term" value="F:methyltransferase activity"/>
    <property type="evidence" value="ECO:0007669"/>
    <property type="project" value="UniProtKB-KW"/>
</dbReference>
<keyword evidence="2" id="KW-0489">Methyltransferase</keyword>
<accession>T1ARB1</accession>
<dbReference type="EC" id="2.1.1.-" evidence="2"/>
<dbReference type="CDD" id="cd02440">
    <property type="entry name" value="AdoMet_MTases"/>
    <property type="match status" value="1"/>
</dbReference>
<dbReference type="InterPro" id="IPR029063">
    <property type="entry name" value="SAM-dependent_MTases_sf"/>
</dbReference>
<dbReference type="EMBL" id="AUZX01006618">
    <property type="protein sequence ID" value="EQD63096.1"/>
    <property type="molecule type" value="Genomic_DNA"/>
</dbReference>
<reference evidence="2" key="1">
    <citation type="submission" date="2013-08" db="EMBL/GenBank/DDBJ databases">
        <authorList>
            <person name="Mendez C."/>
            <person name="Richter M."/>
            <person name="Ferrer M."/>
            <person name="Sanchez J."/>
        </authorList>
    </citation>
    <scope>NUCLEOTIDE SEQUENCE</scope>
</reference>
<comment type="caution">
    <text evidence="2">The sequence shown here is derived from an EMBL/GenBank/DDBJ whole genome shotgun (WGS) entry which is preliminary data.</text>
</comment>
<proteinExistence type="predicted"/>
<reference evidence="2" key="2">
    <citation type="journal article" date="2014" name="ISME J.">
        <title>Microbial stratification in low pH oxic and suboxic macroscopic growths along an acid mine drainage.</title>
        <authorList>
            <person name="Mendez-Garcia C."/>
            <person name="Mesa V."/>
            <person name="Sprenger R.R."/>
            <person name="Richter M."/>
            <person name="Diez M.S."/>
            <person name="Solano J."/>
            <person name="Bargiela R."/>
            <person name="Golyshina O.V."/>
            <person name="Manteca A."/>
            <person name="Ramos J.L."/>
            <person name="Gallego J.R."/>
            <person name="Llorente I."/>
            <person name="Martins Dos Santos V.A."/>
            <person name="Jensen O.N."/>
            <person name="Pelaez A.I."/>
            <person name="Sanchez J."/>
            <person name="Ferrer M."/>
        </authorList>
    </citation>
    <scope>NUCLEOTIDE SEQUENCE</scope>
</reference>
<dbReference type="InterPro" id="IPR041698">
    <property type="entry name" value="Methyltransf_25"/>
</dbReference>
<dbReference type="AlphaFoldDB" id="T1ARB1"/>
<evidence type="ECO:0000259" key="1">
    <source>
        <dbReference type="Pfam" id="PF13649"/>
    </source>
</evidence>
<dbReference type="Pfam" id="PF13649">
    <property type="entry name" value="Methyltransf_25"/>
    <property type="match status" value="1"/>
</dbReference>
<keyword evidence="2" id="KW-0808">Transferase</keyword>
<dbReference type="SUPFAM" id="SSF53335">
    <property type="entry name" value="S-adenosyl-L-methionine-dependent methyltransferases"/>
    <property type="match status" value="1"/>
</dbReference>
<dbReference type="Gene3D" id="3.40.50.150">
    <property type="entry name" value="Vaccinia Virus protein VP39"/>
    <property type="match status" value="1"/>
</dbReference>
<gene>
    <name evidence="2" type="ORF">B1A_09300</name>
</gene>
<evidence type="ECO:0000313" key="2">
    <source>
        <dbReference type="EMBL" id="EQD63096.1"/>
    </source>
</evidence>
<protein>
    <submittedName>
        <fullName evidence="2">Methyltransferase type 11</fullName>
        <ecNumber evidence="2">2.1.1.-</ecNumber>
    </submittedName>
</protein>
<name>T1ARB1_9ZZZZ</name>
<feature type="domain" description="Methyltransferase" evidence="1">
    <location>
        <begin position="46"/>
        <end position="143"/>
    </location>
</feature>
<feature type="non-terminal residue" evidence="2">
    <location>
        <position position="248"/>
    </location>
</feature>
<dbReference type="GO" id="GO:0032259">
    <property type="term" value="P:methylation"/>
    <property type="evidence" value="ECO:0007669"/>
    <property type="project" value="UniProtKB-KW"/>
</dbReference>
<organism evidence="2">
    <name type="scientific">mine drainage metagenome</name>
    <dbReference type="NCBI Taxonomy" id="410659"/>
    <lineage>
        <taxon>unclassified sequences</taxon>
        <taxon>metagenomes</taxon>
        <taxon>ecological metagenomes</taxon>
    </lineage>
</organism>
<sequence>MTATFYDRLAPYYHLLYGDWEVAITRQGDALSDLLAAQGIAPGAPILDAACGIGTQAIGLARHGYRLTASDISPGAVARLRDELARRDLRACVRVDDLRTLRSVESESMAAVLACDNSLPHLLSDAELLQALRTCHRCLCASGVAIFSVRDYASIARVNPDVRPYGMRHAAGSRFLAVQVWEWDGDQYDLRVYLTTESPTGICTTQVLTSRYYAVSIARLLALLSEAGFVDAQRRDDVLFQPVLLARR</sequence>